<accession>A0A8J4GXN2</accession>
<proteinExistence type="predicted"/>
<dbReference type="AlphaFoldDB" id="A0A8J4GXN2"/>
<organism evidence="2 3">
    <name type="scientific">Volvox reticuliferus</name>
    <dbReference type="NCBI Taxonomy" id="1737510"/>
    <lineage>
        <taxon>Eukaryota</taxon>
        <taxon>Viridiplantae</taxon>
        <taxon>Chlorophyta</taxon>
        <taxon>core chlorophytes</taxon>
        <taxon>Chlorophyceae</taxon>
        <taxon>CS clade</taxon>
        <taxon>Chlamydomonadales</taxon>
        <taxon>Volvocaceae</taxon>
        <taxon>Volvox</taxon>
    </lineage>
</organism>
<evidence type="ECO:0000313" key="3">
    <source>
        <dbReference type="Proteomes" id="UP000722791"/>
    </source>
</evidence>
<feature type="compositionally biased region" description="Low complexity" evidence="1">
    <location>
        <begin position="12"/>
        <end position="26"/>
    </location>
</feature>
<sequence>ASPAATPPGPTPAQAQGAPAAAAAPSAVVTPVQPLVAAQPADAAAPPGAVEREQYDDPYAIIPRELTEALSQALATALRLQRERDSALWDPDPGDAFADDYMADELAMVSERRPPMLGLAPEALAYGVFVEDWEDDILWEGAGGGSGGCTDAAATRTGLRSESPLPAAPAPAECDIADVEGEEQGGAGEKVEDAMQIDEPASIMKGVRRSVPPRLLSAERTRELSMAWSRQPASTSTSARVIPANRLTASAVWRGNPVFASAAALLGGHQVRPFSKQPPTPTPATATAAAESANPTAV</sequence>
<dbReference type="Proteomes" id="UP000722791">
    <property type="component" value="Unassembled WGS sequence"/>
</dbReference>
<evidence type="ECO:0000313" key="2">
    <source>
        <dbReference type="EMBL" id="GIM17424.1"/>
    </source>
</evidence>
<evidence type="ECO:0000256" key="1">
    <source>
        <dbReference type="SAM" id="MobiDB-lite"/>
    </source>
</evidence>
<feature type="region of interest" description="Disordered" evidence="1">
    <location>
        <begin position="1"/>
        <end position="26"/>
    </location>
</feature>
<feature type="non-terminal residue" evidence="2">
    <location>
        <position position="1"/>
    </location>
</feature>
<gene>
    <name evidence="2" type="ORF">Vretimale_19962</name>
</gene>
<name>A0A8J4GXN2_9CHLO</name>
<reference evidence="2" key="1">
    <citation type="journal article" date="2021" name="Proc. Natl. Acad. Sci. U.S.A.">
        <title>Three genomes in the algal genus Volvox reveal the fate of a haploid sex-determining region after a transition to homothallism.</title>
        <authorList>
            <person name="Yamamoto K."/>
            <person name="Hamaji T."/>
            <person name="Kawai-Toyooka H."/>
            <person name="Matsuzaki R."/>
            <person name="Takahashi F."/>
            <person name="Nishimura Y."/>
            <person name="Kawachi M."/>
            <person name="Noguchi H."/>
            <person name="Minakuchi Y."/>
            <person name="Umen J.G."/>
            <person name="Toyoda A."/>
            <person name="Nozaki H."/>
        </authorList>
    </citation>
    <scope>NUCLEOTIDE SEQUENCE</scope>
    <source>
        <strain evidence="2">NIES-3785</strain>
    </source>
</reference>
<feature type="compositionally biased region" description="Pro residues" evidence="1">
    <location>
        <begin position="1"/>
        <end position="11"/>
    </location>
</feature>
<protein>
    <submittedName>
        <fullName evidence="2">Uncharacterized protein</fullName>
    </submittedName>
</protein>
<feature type="compositionally biased region" description="Low complexity" evidence="1">
    <location>
        <begin position="283"/>
        <end position="298"/>
    </location>
</feature>
<feature type="region of interest" description="Disordered" evidence="1">
    <location>
        <begin position="271"/>
        <end position="298"/>
    </location>
</feature>
<comment type="caution">
    <text evidence="2">The sequence shown here is derived from an EMBL/GenBank/DDBJ whole genome shotgun (WGS) entry which is preliminary data.</text>
</comment>
<feature type="non-terminal residue" evidence="2">
    <location>
        <position position="298"/>
    </location>
</feature>
<dbReference type="EMBL" id="BNCQ01000118">
    <property type="protein sequence ID" value="GIM17424.1"/>
    <property type="molecule type" value="Genomic_DNA"/>
</dbReference>